<keyword evidence="4 9" id="KW-0812">Transmembrane</keyword>
<dbReference type="Pfam" id="PF02416">
    <property type="entry name" value="TatA_B_E"/>
    <property type="match status" value="1"/>
</dbReference>
<evidence type="ECO:0000256" key="9">
    <source>
        <dbReference type="HAMAP-Rule" id="MF_00237"/>
    </source>
</evidence>
<feature type="compositionally biased region" description="Polar residues" evidence="10">
    <location>
        <begin position="103"/>
        <end position="115"/>
    </location>
</feature>
<dbReference type="PRINTS" id="PR01506">
    <property type="entry name" value="TATBPROTEIN"/>
</dbReference>
<keyword evidence="7 9" id="KW-0811">Translocation</keyword>
<sequence>MFDIGWTEIVTIVILAVLIIGPRDLPKAMRAMAKMIGKAKHMMREFQNNVDDMIRDTELEEVKKSIQSARNFDVKSQVAKAIDSDGSIEKGMDLSKEAAAFNNSMKEPSPLQNEEQVAVPKKDAVSDQSEKK</sequence>
<dbReference type="Gene3D" id="1.20.5.3310">
    <property type="match status" value="1"/>
</dbReference>
<evidence type="ECO:0000256" key="1">
    <source>
        <dbReference type="ARBA" id="ARBA00004167"/>
    </source>
</evidence>
<dbReference type="PANTHER" id="PTHR33162">
    <property type="entry name" value="SEC-INDEPENDENT PROTEIN TRANSLOCASE PROTEIN TATA, CHLOROPLASTIC"/>
    <property type="match status" value="1"/>
</dbReference>
<evidence type="ECO:0000256" key="8">
    <source>
        <dbReference type="ARBA" id="ARBA00023136"/>
    </source>
</evidence>
<proteinExistence type="inferred from homology"/>
<gene>
    <name evidence="9" type="primary">tatB</name>
    <name evidence="12" type="ORF">GCM10011332_00930</name>
</gene>
<keyword evidence="2 9" id="KW-0813">Transport</keyword>
<organism evidence="12 13">
    <name type="scientific">Terasakiella brassicae</name>
    <dbReference type="NCBI Taxonomy" id="1634917"/>
    <lineage>
        <taxon>Bacteria</taxon>
        <taxon>Pseudomonadati</taxon>
        <taxon>Pseudomonadota</taxon>
        <taxon>Alphaproteobacteria</taxon>
        <taxon>Rhodospirillales</taxon>
        <taxon>Terasakiellaceae</taxon>
        <taxon>Terasakiella</taxon>
    </lineage>
</organism>
<keyword evidence="6 9" id="KW-1133">Transmembrane helix</keyword>
<evidence type="ECO:0000313" key="12">
    <source>
        <dbReference type="EMBL" id="GGF51544.1"/>
    </source>
</evidence>
<name>A0A917BM71_9PROT</name>
<evidence type="ECO:0000256" key="11">
    <source>
        <dbReference type="SAM" id="Phobius"/>
    </source>
</evidence>
<reference evidence="12" key="2">
    <citation type="submission" date="2020-09" db="EMBL/GenBank/DDBJ databases">
        <authorList>
            <person name="Sun Q."/>
            <person name="Zhou Y."/>
        </authorList>
    </citation>
    <scope>NUCLEOTIDE SEQUENCE</scope>
    <source>
        <strain evidence="12">CGMCC 1.15254</strain>
    </source>
</reference>
<protein>
    <recommendedName>
        <fullName evidence="9">Sec-independent protein translocase protein TatB</fullName>
    </recommendedName>
</protein>
<dbReference type="PANTHER" id="PTHR33162:SF1">
    <property type="entry name" value="SEC-INDEPENDENT PROTEIN TRANSLOCASE PROTEIN TATA, CHLOROPLASTIC"/>
    <property type="match status" value="1"/>
</dbReference>
<keyword evidence="3 9" id="KW-1003">Cell membrane</keyword>
<dbReference type="InterPro" id="IPR018448">
    <property type="entry name" value="TatB"/>
</dbReference>
<evidence type="ECO:0000256" key="7">
    <source>
        <dbReference type="ARBA" id="ARBA00023010"/>
    </source>
</evidence>
<evidence type="ECO:0000313" key="13">
    <source>
        <dbReference type="Proteomes" id="UP000632498"/>
    </source>
</evidence>
<feature type="compositionally biased region" description="Basic and acidic residues" evidence="10">
    <location>
        <begin position="120"/>
        <end position="132"/>
    </location>
</feature>
<dbReference type="GO" id="GO:0008320">
    <property type="term" value="F:protein transmembrane transporter activity"/>
    <property type="evidence" value="ECO:0007669"/>
    <property type="project" value="UniProtKB-UniRule"/>
</dbReference>
<evidence type="ECO:0000256" key="6">
    <source>
        <dbReference type="ARBA" id="ARBA00022989"/>
    </source>
</evidence>
<accession>A0A917BM71</accession>
<evidence type="ECO:0000256" key="5">
    <source>
        <dbReference type="ARBA" id="ARBA00022927"/>
    </source>
</evidence>
<keyword evidence="5 9" id="KW-0653">Protein transport</keyword>
<keyword evidence="13" id="KW-1185">Reference proteome</keyword>
<dbReference type="GO" id="GO:0043953">
    <property type="term" value="P:protein transport by the Tat complex"/>
    <property type="evidence" value="ECO:0007669"/>
    <property type="project" value="UniProtKB-UniRule"/>
</dbReference>
<evidence type="ECO:0000256" key="10">
    <source>
        <dbReference type="SAM" id="MobiDB-lite"/>
    </source>
</evidence>
<dbReference type="EMBL" id="BMHV01000001">
    <property type="protein sequence ID" value="GGF51544.1"/>
    <property type="molecule type" value="Genomic_DNA"/>
</dbReference>
<reference evidence="12" key="1">
    <citation type="journal article" date="2014" name="Int. J. Syst. Evol. Microbiol.">
        <title>Complete genome sequence of Corynebacterium casei LMG S-19264T (=DSM 44701T), isolated from a smear-ripened cheese.</title>
        <authorList>
            <consortium name="US DOE Joint Genome Institute (JGI-PGF)"/>
            <person name="Walter F."/>
            <person name="Albersmeier A."/>
            <person name="Kalinowski J."/>
            <person name="Ruckert C."/>
        </authorList>
    </citation>
    <scope>NUCLEOTIDE SEQUENCE</scope>
    <source>
        <strain evidence="12">CGMCC 1.15254</strain>
    </source>
</reference>
<dbReference type="GO" id="GO:0033281">
    <property type="term" value="C:TAT protein transport complex"/>
    <property type="evidence" value="ECO:0007669"/>
    <property type="project" value="UniProtKB-UniRule"/>
</dbReference>
<dbReference type="NCBIfam" id="TIGR01410">
    <property type="entry name" value="tatB"/>
    <property type="match status" value="1"/>
</dbReference>
<feature type="transmembrane region" description="Helical" evidence="11">
    <location>
        <begin position="6"/>
        <end position="25"/>
    </location>
</feature>
<keyword evidence="8 9" id="KW-0472">Membrane</keyword>
<comment type="function">
    <text evidence="9">Part of the twin-arginine translocation (Tat) system that transports large folded proteins containing a characteristic twin-arginine motif in their signal peptide across membranes. Together with TatC, TatB is part of a receptor directly interacting with Tat signal peptides. TatB may form an oligomeric binding site that transiently accommodates folded Tat precursor proteins before their translocation.</text>
</comment>
<comment type="caution">
    <text evidence="12">The sequence shown here is derived from an EMBL/GenBank/DDBJ whole genome shotgun (WGS) entry which is preliminary data.</text>
</comment>
<evidence type="ECO:0000256" key="2">
    <source>
        <dbReference type="ARBA" id="ARBA00022448"/>
    </source>
</evidence>
<evidence type="ECO:0000256" key="4">
    <source>
        <dbReference type="ARBA" id="ARBA00022692"/>
    </source>
</evidence>
<dbReference type="RefSeq" id="WP_188659889.1">
    <property type="nucleotide sequence ID" value="NZ_BMHV01000001.1"/>
</dbReference>
<comment type="similarity">
    <text evidence="9">Belongs to the TatB family.</text>
</comment>
<dbReference type="Proteomes" id="UP000632498">
    <property type="component" value="Unassembled WGS sequence"/>
</dbReference>
<dbReference type="AlphaFoldDB" id="A0A917BM71"/>
<comment type="subunit">
    <text evidence="9">The Tat system comprises two distinct complexes: a TatABC complex, containing multiple copies of TatA, TatB and TatC subunits, and a separate TatA complex, containing only TatA subunits. Substrates initially bind to the TatABC complex, which probably triggers association of the separate TatA complex to form the active translocon.</text>
</comment>
<comment type="subcellular location">
    <subcellularLocation>
        <location evidence="9">Cell membrane</location>
        <topology evidence="9">Single-pass membrane protein</topology>
    </subcellularLocation>
    <subcellularLocation>
        <location evidence="1">Membrane</location>
        <topology evidence="1">Single-pass membrane protein</topology>
    </subcellularLocation>
</comment>
<feature type="region of interest" description="Disordered" evidence="10">
    <location>
        <begin position="103"/>
        <end position="132"/>
    </location>
</feature>
<evidence type="ECO:0000256" key="3">
    <source>
        <dbReference type="ARBA" id="ARBA00022475"/>
    </source>
</evidence>
<dbReference type="InterPro" id="IPR003369">
    <property type="entry name" value="TatA/B/E"/>
</dbReference>
<dbReference type="HAMAP" id="MF_00237">
    <property type="entry name" value="TatB"/>
    <property type="match status" value="1"/>
</dbReference>